<dbReference type="EMBL" id="JAAOCD010000004">
    <property type="protein sequence ID" value="NHK98660.1"/>
    <property type="molecule type" value="Genomic_DNA"/>
</dbReference>
<dbReference type="PROSITE" id="PS51318">
    <property type="entry name" value="TAT"/>
    <property type="match status" value="1"/>
</dbReference>
<dbReference type="InterPro" id="IPR006311">
    <property type="entry name" value="TAT_signal"/>
</dbReference>
<accession>A0ABX0HUF1</accession>
<feature type="compositionally biased region" description="Low complexity" evidence="1">
    <location>
        <begin position="27"/>
        <end position="37"/>
    </location>
</feature>
<feature type="chain" id="PRO_5045853564" description="Lipoprotein" evidence="2">
    <location>
        <begin position="29"/>
        <end position="131"/>
    </location>
</feature>
<feature type="compositionally biased region" description="Gly residues" evidence="1">
    <location>
        <begin position="38"/>
        <end position="64"/>
    </location>
</feature>
<dbReference type="RefSeq" id="WP_162142182.1">
    <property type="nucleotide sequence ID" value="NZ_JAAOCD010000004.1"/>
</dbReference>
<keyword evidence="4" id="KW-1185">Reference proteome</keyword>
<name>A0ABX0HUF1_9BURK</name>
<feature type="signal peptide" evidence="2">
    <location>
        <begin position="1"/>
        <end position="28"/>
    </location>
</feature>
<feature type="region of interest" description="Disordered" evidence="1">
    <location>
        <begin position="27"/>
        <end position="72"/>
    </location>
</feature>
<proteinExistence type="predicted"/>
<evidence type="ECO:0000313" key="3">
    <source>
        <dbReference type="EMBL" id="NHK98660.1"/>
    </source>
</evidence>
<evidence type="ECO:0000256" key="1">
    <source>
        <dbReference type="SAM" id="MobiDB-lite"/>
    </source>
</evidence>
<reference evidence="3 4" key="1">
    <citation type="submission" date="2020-03" db="EMBL/GenBank/DDBJ databases">
        <title>Rubrivivax benzoatilyticus JA2 (sequenced after 10 years sub-culturing).</title>
        <authorList>
            <person name="Gupta D."/>
            <person name="Chintalapati S."/>
            <person name="Chintalapati V.R."/>
        </authorList>
    </citation>
    <scope>NUCLEOTIDE SEQUENCE [LARGE SCALE GENOMIC DNA]</scope>
    <source>
        <strain evidence="3 4">JA2-Mal</strain>
    </source>
</reference>
<comment type="caution">
    <text evidence="3">The sequence shown here is derived from an EMBL/GenBank/DDBJ whole genome shotgun (WGS) entry which is preliminary data.</text>
</comment>
<keyword evidence="2" id="KW-0732">Signal</keyword>
<protein>
    <recommendedName>
        <fullName evidence="5">Lipoprotein</fullName>
    </recommendedName>
</protein>
<organism evidence="3 4">
    <name type="scientific">Rubrivivax benzoatilyticus</name>
    <dbReference type="NCBI Taxonomy" id="316997"/>
    <lineage>
        <taxon>Bacteria</taxon>
        <taxon>Pseudomonadati</taxon>
        <taxon>Pseudomonadota</taxon>
        <taxon>Betaproteobacteria</taxon>
        <taxon>Burkholderiales</taxon>
        <taxon>Sphaerotilaceae</taxon>
        <taxon>Rubrivivax</taxon>
    </lineage>
</organism>
<evidence type="ECO:0000256" key="2">
    <source>
        <dbReference type="SAM" id="SignalP"/>
    </source>
</evidence>
<evidence type="ECO:0000313" key="4">
    <source>
        <dbReference type="Proteomes" id="UP000802098"/>
    </source>
</evidence>
<gene>
    <name evidence="3" type="ORF">G7087_09760</name>
</gene>
<sequence length="131" mass="13016">MFPTRTAFVFAAAALAAAAVCAQTPAPAAPASAPAAGMGPGMGPGPGGGMGPGGGRGPGAGRWGPGVTPGWALMTPEERAAHQTKMRSMTTRADCRAYVEQHHADMAARAKERGVAVPAMPRRDPCAGLPG</sequence>
<evidence type="ECO:0008006" key="5">
    <source>
        <dbReference type="Google" id="ProtNLM"/>
    </source>
</evidence>
<dbReference type="Proteomes" id="UP000802098">
    <property type="component" value="Unassembled WGS sequence"/>
</dbReference>